<evidence type="ECO:0000313" key="1">
    <source>
        <dbReference type="EMBL" id="QOR59455.1"/>
    </source>
</evidence>
<dbReference type="GeneID" id="65130041"/>
<organism evidence="1 2">
    <name type="scientific">uncultured phage cr85_1</name>
    <dbReference type="NCBI Taxonomy" id="2772074"/>
    <lineage>
        <taxon>Viruses</taxon>
        <taxon>Duplodnaviria</taxon>
        <taxon>Heunggongvirae</taxon>
        <taxon>Uroviricota</taxon>
        <taxon>Caudoviricetes</taxon>
        <taxon>Crassvirales</taxon>
        <taxon>Steigviridae</taxon>
        <taxon>Asinivirinae</taxon>
        <taxon>Kahnovirus</taxon>
        <taxon>Kahnovirus oralis</taxon>
    </lineage>
</organism>
<accession>A0A7M1RYE2</accession>
<dbReference type="KEGG" id="vg:65130041"/>
<dbReference type="InterPro" id="IPR054500">
    <property type="entry name" value="Phage_fiber_rpt"/>
</dbReference>
<dbReference type="EMBL" id="MT774390">
    <property type="protein sequence ID" value="QOR59455.1"/>
    <property type="molecule type" value="Genomic_DNA"/>
</dbReference>
<reference evidence="1 2" key="1">
    <citation type="submission" date="2020-07" db="EMBL/GenBank/DDBJ databases">
        <title>Taxonomic proposal: Crassvirales, a new order of highly abundant and diverse bacterial viruses.</title>
        <authorList>
            <person name="Shkoporov A.N."/>
            <person name="Stockdale S.R."/>
            <person name="Guerin E."/>
            <person name="Ross R.P."/>
            <person name="Hill C."/>
        </authorList>
    </citation>
    <scope>NUCLEOTIDE SEQUENCE [LARGE SCALE GENOMIC DNA]</scope>
</reference>
<dbReference type="RefSeq" id="YP_010111613.1">
    <property type="nucleotide sequence ID" value="NC_055883.1"/>
</dbReference>
<protein>
    <recommendedName>
        <fullName evidence="3">Phage protein</fullName>
    </recommendedName>
</protein>
<keyword evidence="2" id="KW-1185">Reference proteome</keyword>
<evidence type="ECO:0000313" key="2">
    <source>
        <dbReference type="Proteomes" id="UP000593882"/>
    </source>
</evidence>
<proteinExistence type="predicted"/>
<sequence length="295" mass="32124">MKRFRDIIQDIKAPSTSDLWINNGELKYYTSNGWKAIAGNGSSDVYVLPGNLQTTEGWYTTDVESIVGNWDEFIKAASSGKVIIGCIEGDLNYTIYMNLTLITYDGNNVLILVSIANCFYSWAAYKTEDDSSINFAGITELLLNSSVINSLNSPSTTAPLSANQGRILNEKIVKLESKSNVAVLTPTGTKLMELVSSSPNVTQEQLVEAGFTPEICRRLNAGEVIYMSGECASFGNDALYPIHGIAPNSSPDLVPSRLCYCHYSSYNADGTANGGCFTTIKKQSSGQYLVDYIEL</sequence>
<name>A0A7M1RYE2_9CAUD</name>
<evidence type="ECO:0008006" key="3">
    <source>
        <dbReference type="Google" id="ProtNLM"/>
    </source>
</evidence>
<dbReference type="Proteomes" id="UP000593882">
    <property type="component" value="Segment"/>
</dbReference>
<dbReference type="Pfam" id="PF22337">
    <property type="entry name" value="Phage_fiber_rpt"/>
    <property type="match status" value="1"/>
</dbReference>